<proteinExistence type="predicted"/>
<dbReference type="PANTHER" id="PTHR34408:SF1">
    <property type="entry name" value="GLYCOSYL HYDROLASE FAMILY 19 DOMAIN-CONTAINING PROTEIN HI_1415"/>
    <property type="match status" value="1"/>
</dbReference>
<dbReference type="PROSITE" id="PS51781">
    <property type="entry name" value="SH3B"/>
    <property type="match status" value="7"/>
</dbReference>
<evidence type="ECO:0000313" key="5">
    <source>
        <dbReference type="Proteomes" id="UP000092714"/>
    </source>
</evidence>
<dbReference type="RefSeq" id="WP_055253935.1">
    <property type="nucleotide sequence ID" value="NZ_CYZW01000004.1"/>
</dbReference>
<evidence type="ECO:0000256" key="1">
    <source>
        <dbReference type="SAM" id="MobiDB-lite"/>
    </source>
</evidence>
<feature type="region of interest" description="Disordered" evidence="1">
    <location>
        <begin position="520"/>
        <end position="541"/>
    </location>
</feature>
<feature type="region of interest" description="Disordered" evidence="1">
    <location>
        <begin position="260"/>
        <end position="286"/>
    </location>
</feature>
<feature type="domain" description="SH3b" evidence="3">
    <location>
        <begin position="367"/>
        <end position="430"/>
    </location>
</feature>
<comment type="caution">
    <text evidence="4">The sequence shown here is derived from an EMBL/GenBank/DDBJ whole genome shotgun (WGS) entry which is preliminary data.</text>
</comment>
<evidence type="ECO:0000256" key="2">
    <source>
        <dbReference type="SAM" id="SignalP"/>
    </source>
</evidence>
<keyword evidence="5" id="KW-1185">Reference proteome</keyword>
<feature type="domain" description="SH3b" evidence="3">
    <location>
        <begin position="199"/>
        <end position="260"/>
    </location>
</feature>
<gene>
    <name evidence="4" type="ORF">CP373A1_02340</name>
</gene>
<feature type="domain" description="SH3b" evidence="3">
    <location>
        <begin position="124"/>
        <end position="186"/>
    </location>
</feature>
<organism evidence="4 5">
    <name type="scientific">Clostridium paraputrificum</name>
    <dbReference type="NCBI Taxonomy" id="29363"/>
    <lineage>
        <taxon>Bacteria</taxon>
        <taxon>Bacillati</taxon>
        <taxon>Bacillota</taxon>
        <taxon>Clostridia</taxon>
        <taxon>Eubacteriales</taxon>
        <taxon>Clostridiaceae</taxon>
        <taxon>Clostridium</taxon>
    </lineage>
</organism>
<dbReference type="InterPro" id="IPR052354">
    <property type="entry name" value="Cell_Wall_Dynamics_Protein"/>
</dbReference>
<dbReference type="Proteomes" id="UP000092714">
    <property type="component" value="Unassembled WGS sequence"/>
</dbReference>
<feature type="region of interest" description="Disordered" evidence="1">
    <location>
        <begin position="344"/>
        <end position="379"/>
    </location>
</feature>
<feature type="domain" description="SH3b" evidence="3">
    <location>
        <begin position="545"/>
        <end position="612"/>
    </location>
</feature>
<feature type="domain" description="SH3b" evidence="3">
    <location>
        <begin position="277"/>
        <end position="340"/>
    </location>
</feature>
<dbReference type="Gene3D" id="1.10.530.10">
    <property type="match status" value="1"/>
</dbReference>
<evidence type="ECO:0000313" key="4">
    <source>
        <dbReference type="EMBL" id="OBY11781.1"/>
    </source>
</evidence>
<dbReference type="GO" id="GO:0004040">
    <property type="term" value="F:amidase activity"/>
    <property type="evidence" value="ECO:0007669"/>
    <property type="project" value="InterPro"/>
</dbReference>
<dbReference type="SMART" id="SM00047">
    <property type="entry name" value="LYZ2"/>
    <property type="match status" value="1"/>
</dbReference>
<name>A0A174D393_9CLOT</name>
<dbReference type="EMBL" id="MAPZ01000010">
    <property type="protein sequence ID" value="OBY11781.1"/>
    <property type="molecule type" value="Genomic_DNA"/>
</dbReference>
<dbReference type="InterPro" id="IPR002901">
    <property type="entry name" value="MGlyc_endo_b_GlcNAc-like_dom"/>
</dbReference>
<protein>
    <recommendedName>
        <fullName evidence="3">SH3b domain-containing protein</fullName>
    </recommendedName>
</protein>
<keyword evidence="2" id="KW-0732">Signal</keyword>
<sequence>MNKKKILQIILAGATFSGGMSLANSSVAATELTNDNILDIESIMNLNDSYEGKVVNVDSNLRVREGASLQSTVIGYLVNGEVVNIKGETEEWYRIDFKGHEAYVSKEYIEVTTLSKASRAVQKGQVYNTGGVGLNVRQAASSTSARIGILKDGEVVQVNSKSGDWYNISYGNKTGFVHSKYIKLIQTTESGTNNNITKGKVKNITSNLRVRQAPSTSALTIGYLLGGQEVEITGESGEWYKINFNGKVGYSHKDYITKISNGSSGSSNNNNGSTVTEKDGTVDATDGLRVREGAGTNTKILGVLTHGSAVKIVDTNGSWYKIKYGSGYGYVHKDYIKITFSGSTGSTGSGSQNNNSSNNNNGSTVTEKDGTVNATDGLRVREGAGTNTKILGVLNHGSVVKIVDTNGSWYKIKYGSGYGYVHKDYVTIKTSSNNNNTQEKPDNKPEVVVKKGEVYNTGSNLRVRSAANTNSIVLGYLVDGTKVDIIGSEGNWYKINFKDKTGFVSKDYVRLLDEKPTTPVVPPVTPEVPDVPEDKPQIPDEKPEENLKVISIGAVNVSNLNVRSGAGTSYAIKGSVTINHIVEIVGEENGWYKIKYKDNTAYVSSKYINISTGSSNYGLTVDKFAELQFPKLNMVQKDGKWVNASLEDIKYYMNPNNFINDVSKYMFMKLNYVNGIPMSVINEVIQGRGILSGKGNAFLEGAKKYNVNVMYLLSHARLETGNGTSTLSNGVLVTEVDGVPVEPRVVYNMYGVGAIDSDPLRGGSEYAYKQGWFTPELAISEGASWISKNYINSTKYNQNTLYKMRWNMSSTSIGWHQYASDIAWAEKQARIMAPYLEKCGVVFEFDIPTFIN</sequence>
<dbReference type="Gene3D" id="2.30.30.40">
    <property type="entry name" value="SH3 Domains"/>
    <property type="match status" value="7"/>
</dbReference>
<feature type="domain" description="SH3b" evidence="3">
    <location>
        <begin position="50"/>
        <end position="113"/>
    </location>
</feature>
<dbReference type="InterPro" id="IPR036028">
    <property type="entry name" value="SH3-like_dom_sf"/>
</dbReference>
<evidence type="ECO:0000259" key="3">
    <source>
        <dbReference type="PROSITE" id="PS51781"/>
    </source>
</evidence>
<dbReference type="OrthoDB" id="9816557at2"/>
<dbReference type="Pfam" id="PF08239">
    <property type="entry name" value="SH3_3"/>
    <property type="match status" value="7"/>
</dbReference>
<dbReference type="AlphaFoldDB" id="A0A174D393"/>
<feature type="compositionally biased region" description="Low complexity" evidence="1">
    <location>
        <begin position="260"/>
        <end position="273"/>
    </location>
</feature>
<dbReference type="InterPro" id="IPR003646">
    <property type="entry name" value="SH3-like_bac-type"/>
</dbReference>
<reference evidence="4 5" key="1">
    <citation type="submission" date="2016-06" db="EMBL/GenBank/DDBJ databases">
        <authorList>
            <person name="Kjaerup R.B."/>
            <person name="Dalgaard T.S."/>
            <person name="Juul-Madsen H.R."/>
        </authorList>
    </citation>
    <scope>NUCLEOTIDE SEQUENCE [LARGE SCALE GENOMIC DNA]</scope>
    <source>
        <strain evidence="4 5">373-A1</strain>
    </source>
</reference>
<feature type="compositionally biased region" description="Basic and acidic residues" evidence="1">
    <location>
        <begin position="532"/>
        <end position="541"/>
    </location>
</feature>
<feature type="domain" description="SH3b" evidence="3">
    <location>
        <begin position="451"/>
        <end position="513"/>
    </location>
</feature>
<feature type="compositionally biased region" description="Basic and acidic residues" evidence="1">
    <location>
        <begin position="276"/>
        <end position="286"/>
    </location>
</feature>
<dbReference type="SUPFAM" id="SSF50044">
    <property type="entry name" value="SH3-domain"/>
    <property type="match status" value="1"/>
</dbReference>
<feature type="signal peptide" evidence="2">
    <location>
        <begin position="1"/>
        <end position="28"/>
    </location>
</feature>
<dbReference type="eggNOG" id="COG3103">
    <property type="taxonomic scope" value="Bacteria"/>
</dbReference>
<accession>A0A174D393</accession>
<dbReference type="SMART" id="SM00287">
    <property type="entry name" value="SH3b"/>
    <property type="match status" value="7"/>
</dbReference>
<dbReference type="Pfam" id="PF01832">
    <property type="entry name" value="Glucosaminidase"/>
    <property type="match status" value="1"/>
</dbReference>
<dbReference type="PANTHER" id="PTHR34408">
    <property type="entry name" value="FAMILY PROTEIN, PUTATIVE-RELATED"/>
    <property type="match status" value="1"/>
</dbReference>
<feature type="chain" id="PRO_5009820337" description="SH3b domain-containing protein" evidence="2">
    <location>
        <begin position="29"/>
        <end position="852"/>
    </location>
</feature>
<feature type="compositionally biased region" description="Low complexity" evidence="1">
    <location>
        <begin position="344"/>
        <end position="364"/>
    </location>
</feature>